<evidence type="ECO:0000313" key="2">
    <source>
        <dbReference type="Proteomes" id="UP000215256"/>
    </source>
</evidence>
<accession>A0A248UBN3</accession>
<dbReference type="AlphaFoldDB" id="A0A248UBN3"/>
<organism evidence="1 2">
    <name type="scientific">Ochrobactrum quorumnocens</name>
    <dbReference type="NCBI Taxonomy" id="271865"/>
    <lineage>
        <taxon>Bacteria</taxon>
        <taxon>Pseudomonadati</taxon>
        <taxon>Pseudomonadota</taxon>
        <taxon>Alphaproteobacteria</taxon>
        <taxon>Hyphomicrobiales</taxon>
        <taxon>Brucellaceae</taxon>
        <taxon>Brucella/Ochrobactrum group</taxon>
        <taxon>Ochrobactrum</taxon>
    </lineage>
</organism>
<dbReference type="Proteomes" id="UP000215256">
    <property type="component" value="Chromosome 2"/>
</dbReference>
<protein>
    <submittedName>
        <fullName evidence="1">Uncharacterized protein</fullName>
    </submittedName>
</protein>
<reference evidence="1 2" key="1">
    <citation type="submission" date="2017-07" db="EMBL/GenBank/DDBJ databases">
        <title>Phylogenetic study on the rhizospheric bacterium Ochrobactrum sp. A44.</title>
        <authorList>
            <person name="Krzyzanowska D.M."/>
            <person name="Ossowicki A."/>
            <person name="Rajewska M."/>
            <person name="Maciag T."/>
            <person name="Kaczynski Z."/>
            <person name="Czerwicka M."/>
            <person name="Jafra S."/>
        </authorList>
    </citation>
    <scope>NUCLEOTIDE SEQUENCE [LARGE SCALE GENOMIC DNA]</scope>
    <source>
        <strain evidence="1 2">A44</strain>
    </source>
</reference>
<sequence length="82" mass="9343">MRCVSKRITWKLISQDQKSQSTLGSSDPIIMRARGDLHMQIEKPFAENPIKSWVLLKPPSLLARLLPERENGPVRQACVHIP</sequence>
<gene>
    <name evidence="1" type="ORF">CES85_4999</name>
</gene>
<dbReference type="KEGG" id="och:CES85_4999"/>
<evidence type="ECO:0000313" key="1">
    <source>
        <dbReference type="EMBL" id="ASV84207.1"/>
    </source>
</evidence>
<name>A0A248UBN3_9HYPH</name>
<proteinExistence type="predicted"/>
<dbReference type="EMBL" id="CP022603">
    <property type="protein sequence ID" value="ASV84207.1"/>
    <property type="molecule type" value="Genomic_DNA"/>
</dbReference>